<sequence>MGYYINPEHCTKEGWLDSYGESVYPPDGLRWPPPNGKVLVCLIKNPTFTAAGIAYCEEEFRVFLSYRDPRLRKWYTVPRAHIIAVCPEVEGVLV</sequence>
<reference evidence="1" key="1">
    <citation type="journal article" date="2015" name="Nature">
        <title>Complex archaea that bridge the gap between prokaryotes and eukaryotes.</title>
        <authorList>
            <person name="Spang A."/>
            <person name="Saw J.H."/>
            <person name="Jorgensen S.L."/>
            <person name="Zaremba-Niedzwiedzka K."/>
            <person name="Martijn J."/>
            <person name="Lind A.E."/>
            <person name="van Eijk R."/>
            <person name="Schleper C."/>
            <person name="Guy L."/>
            <person name="Ettema T.J."/>
        </authorList>
    </citation>
    <scope>NUCLEOTIDE SEQUENCE</scope>
</reference>
<dbReference type="AlphaFoldDB" id="A0A0F8YIE2"/>
<comment type="caution">
    <text evidence="1">The sequence shown here is derived from an EMBL/GenBank/DDBJ whole genome shotgun (WGS) entry which is preliminary data.</text>
</comment>
<gene>
    <name evidence="1" type="ORF">LCGC14_2816160</name>
</gene>
<name>A0A0F8YIE2_9ZZZZ</name>
<organism evidence="1">
    <name type="scientific">marine sediment metagenome</name>
    <dbReference type="NCBI Taxonomy" id="412755"/>
    <lineage>
        <taxon>unclassified sequences</taxon>
        <taxon>metagenomes</taxon>
        <taxon>ecological metagenomes</taxon>
    </lineage>
</organism>
<proteinExistence type="predicted"/>
<protein>
    <submittedName>
        <fullName evidence="1">Uncharacterized protein</fullName>
    </submittedName>
</protein>
<accession>A0A0F8YIE2</accession>
<dbReference type="EMBL" id="LAZR01053243">
    <property type="protein sequence ID" value="KKK81168.1"/>
    <property type="molecule type" value="Genomic_DNA"/>
</dbReference>
<evidence type="ECO:0000313" key="1">
    <source>
        <dbReference type="EMBL" id="KKK81168.1"/>
    </source>
</evidence>